<protein>
    <submittedName>
        <fullName evidence="5">Superoxide dismutase family protein</fullName>
    </submittedName>
</protein>
<dbReference type="AlphaFoldDB" id="A0A2S5GDN1"/>
<organism evidence="5 6">
    <name type="scientific">Jeotgalibacillus proteolyticus</name>
    <dbReference type="NCBI Taxonomy" id="2082395"/>
    <lineage>
        <taxon>Bacteria</taxon>
        <taxon>Bacillati</taxon>
        <taxon>Bacillota</taxon>
        <taxon>Bacilli</taxon>
        <taxon>Bacillales</taxon>
        <taxon>Caryophanaceae</taxon>
        <taxon>Jeotgalibacillus</taxon>
    </lineage>
</organism>
<dbReference type="Pfam" id="PF00080">
    <property type="entry name" value="Sod_Cu"/>
    <property type="match status" value="1"/>
</dbReference>
<gene>
    <name evidence="5" type="ORF">C4B60_09615</name>
</gene>
<dbReference type="OrthoDB" id="9792957at2"/>
<evidence type="ECO:0000313" key="5">
    <source>
        <dbReference type="EMBL" id="PPA71025.1"/>
    </source>
</evidence>
<accession>A0A2S5GDN1</accession>
<feature type="domain" description="Superoxide dismutase copper/zinc binding" evidence="4">
    <location>
        <begin position="79"/>
        <end position="210"/>
    </location>
</feature>
<dbReference type="PANTHER" id="PTHR10003">
    <property type="entry name" value="SUPEROXIDE DISMUTASE CU-ZN -RELATED"/>
    <property type="match status" value="1"/>
</dbReference>
<comment type="similarity">
    <text evidence="1">Belongs to the Cu-Zn superoxide dismutase family.</text>
</comment>
<feature type="compositionally biased region" description="Acidic residues" evidence="2">
    <location>
        <begin position="25"/>
        <end position="62"/>
    </location>
</feature>
<dbReference type="EMBL" id="PREZ01000003">
    <property type="protein sequence ID" value="PPA71025.1"/>
    <property type="molecule type" value="Genomic_DNA"/>
</dbReference>
<dbReference type="InterPro" id="IPR024134">
    <property type="entry name" value="SOD_Cu/Zn_/chaperone"/>
</dbReference>
<name>A0A2S5GDN1_9BACL</name>
<feature type="chain" id="PRO_5038552987" evidence="3">
    <location>
        <begin position="21"/>
        <end position="212"/>
    </location>
</feature>
<dbReference type="PROSITE" id="PS51257">
    <property type="entry name" value="PROKAR_LIPOPROTEIN"/>
    <property type="match status" value="1"/>
</dbReference>
<reference evidence="5 6" key="1">
    <citation type="submission" date="2018-02" db="EMBL/GenBank/DDBJ databases">
        <title>Jeotgalibacillus proteolyticum sp. nov. a protease producing bacterium isolated from ocean sediments of Laizhou Bay.</title>
        <authorList>
            <person name="Li Y."/>
        </authorList>
    </citation>
    <scope>NUCLEOTIDE SEQUENCE [LARGE SCALE GENOMIC DNA]</scope>
    <source>
        <strain evidence="5 6">22-7</strain>
    </source>
</reference>
<evidence type="ECO:0000313" key="6">
    <source>
        <dbReference type="Proteomes" id="UP000239047"/>
    </source>
</evidence>
<feature type="signal peptide" evidence="3">
    <location>
        <begin position="1"/>
        <end position="20"/>
    </location>
</feature>
<dbReference type="GO" id="GO:0005507">
    <property type="term" value="F:copper ion binding"/>
    <property type="evidence" value="ECO:0007669"/>
    <property type="project" value="InterPro"/>
</dbReference>
<dbReference type="InterPro" id="IPR001424">
    <property type="entry name" value="SOD_Cu_Zn_dom"/>
</dbReference>
<proteinExistence type="inferred from homology"/>
<dbReference type="SUPFAM" id="SSF49329">
    <property type="entry name" value="Cu,Zn superoxide dismutase-like"/>
    <property type="match status" value="1"/>
</dbReference>
<sequence length="212" mass="22868">MKKSIYLFMFLVLTMGLILAACGNDEESQEGSDTSNEETTDRDTDTEDEADIGEDRDTESEMPENLTVDLINEDEENVGTAELAESDEGVVITLNASGLPEGEFGFHFHENGQCDAPDFESAGDHFNPTDASHGTDHEDGPHAGDLPNLVVGEDGEVQEEITAEHVTLQTGEENSLLDDNGTSLVIHTEADDYETQPSGDAGDRMLCGVVSR</sequence>
<keyword evidence="3" id="KW-0732">Signal</keyword>
<dbReference type="InterPro" id="IPR036423">
    <property type="entry name" value="SOD-like_Cu/Zn_dom_sf"/>
</dbReference>
<comment type="caution">
    <text evidence="5">The sequence shown here is derived from an EMBL/GenBank/DDBJ whole genome shotgun (WGS) entry which is preliminary data.</text>
</comment>
<dbReference type="Proteomes" id="UP000239047">
    <property type="component" value="Unassembled WGS sequence"/>
</dbReference>
<feature type="region of interest" description="Disordered" evidence="2">
    <location>
        <begin position="25"/>
        <end position="64"/>
    </location>
</feature>
<keyword evidence="6" id="KW-1185">Reference proteome</keyword>
<dbReference type="GO" id="GO:0006801">
    <property type="term" value="P:superoxide metabolic process"/>
    <property type="evidence" value="ECO:0007669"/>
    <property type="project" value="InterPro"/>
</dbReference>
<dbReference type="Gene3D" id="2.60.40.200">
    <property type="entry name" value="Superoxide dismutase, copper/zinc binding domain"/>
    <property type="match status" value="1"/>
</dbReference>
<evidence type="ECO:0000256" key="2">
    <source>
        <dbReference type="SAM" id="MobiDB-lite"/>
    </source>
</evidence>
<evidence type="ECO:0000259" key="4">
    <source>
        <dbReference type="Pfam" id="PF00080"/>
    </source>
</evidence>
<dbReference type="RefSeq" id="WP_104057774.1">
    <property type="nucleotide sequence ID" value="NZ_PREZ01000003.1"/>
</dbReference>
<evidence type="ECO:0000256" key="1">
    <source>
        <dbReference type="ARBA" id="ARBA00010457"/>
    </source>
</evidence>
<dbReference type="CDD" id="cd00305">
    <property type="entry name" value="Cu-Zn_Superoxide_Dismutase"/>
    <property type="match status" value="1"/>
</dbReference>
<evidence type="ECO:0000256" key="3">
    <source>
        <dbReference type="SAM" id="SignalP"/>
    </source>
</evidence>